<dbReference type="GO" id="GO:0046872">
    <property type="term" value="F:metal ion binding"/>
    <property type="evidence" value="ECO:0007669"/>
    <property type="project" value="UniProtKB-KW"/>
</dbReference>
<dbReference type="SFLD" id="SFLDF00027">
    <property type="entry name" value="p-type_atpase"/>
    <property type="match status" value="1"/>
</dbReference>
<dbReference type="SUPFAM" id="SSF81660">
    <property type="entry name" value="Metal cation-transporting ATPase, ATP-binding domain N"/>
    <property type="match status" value="1"/>
</dbReference>
<evidence type="ECO:0000256" key="17">
    <source>
        <dbReference type="ARBA" id="ARBA00048694"/>
    </source>
</evidence>
<evidence type="ECO:0000259" key="19">
    <source>
        <dbReference type="SMART" id="SM00831"/>
    </source>
</evidence>
<evidence type="ECO:0000256" key="15">
    <source>
        <dbReference type="ARBA" id="ARBA00023065"/>
    </source>
</evidence>
<dbReference type="Pfam" id="PF00122">
    <property type="entry name" value="E1-E2_ATPase"/>
    <property type="match status" value="1"/>
</dbReference>
<dbReference type="GO" id="GO:0005886">
    <property type="term" value="C:plasma membrane"/>
    <property type="evidence" value="ECO:0007669"/>
    <property type="project" value="UniProtKB-SubCell"/>
</dbReference>
<dbReference type="SFLD" id="SFLDS00003">
    <property type="entry name" value="Haloacid_Dehalogenase"/>
    <property type="match status" value="1"/>
</dbReference>
<feature type="transmembrane region" description="Helical" evidence="18">
    <location>
        <begin position="784"/>
        <end position="803"/>
    </location>
</feature>
<dbReference type="InterPro" id="IPR004014">
    <property type="entry name" value="ATPase_P-typ_cation-transptr_N"/>
</dbReference>
<dbReference type="FunFam" id="1.20.1110.10:FF:000065">
    <property type="entry name" value="Sarcoplasmic/endoplasmic reticulum calcium ATPase 1"/>
    <property type="match status" value="1"/>
</dbReference>
<keyword evidence="12" id="KW-0460">Magnesium</keyword>
<comment type="subcellular location">
    <subcellularLocation>
        <location evidence="1">Cell membrane</location>
        <topology evidence="1">Multi-pass membrane protein</topology>
    </subcellularLocation>
</comment>
<dbReference type="Gene3D" id="3.40.1110.10">
    <property type="entry name" value="Calcium-transporting ATPase, cytoplasmic domain N"/>
    <property type="match status" value="1"/>
</dbReference>
<dbReference type="GO" id="GO:0005524">
    <property type="term" value="F:ATP binding"/>
    <property type="evidence" value="ECO:0007669"/>
    <property type="project" value="UniProtKB-KW"/>
</dbReference>
<feature type="transmembrane region" description="Helical" evidence="18">
    <location>
        <begin position="669"/>
        <end position="692"/>
    </location>
</feature>
<dbReference type="InterPro" id="IPR006068">
    <property type="entry name" value="ATPase_P-typ_cation-transptr_C"/>
</dbReference>
<dbReference type="InterPro" id="IPR018303">
    <property type="entry name" value="ATPase_P-typ_P_site"/>
</dbReference>
<evidence type="ECO:0000256" key="14">
    <source>
        <dbReference type="ARBA" id="ARBA00022989"/>
    </source>
</evidence>
<feature type="transmembrane region" description="Helical" evidence="18">
    <location>
        <begin position="859"/>
        <end position="880"/>
    </location>
</feature>
<dbReference type="SUPFAM" id="SSF81665">
    <property type="entry name" value="Calcium ATPase, transmembrane domain M"/>
    <property type="match status" value="1"/>
</dbReference>
<evidence type="ECO:0000256" key="7">
    <source>
        <dbReference type="ARBA" id="ARBA00022568"/>
    </source>
</evidence>
<keyword evidence="7" id="KW-0109">Calcium transport</keyword>
<accession>A0A949K3H2</accession>
<feature type="domain" description="Cation-transporting P-type ATPase N-terminal" evidence="19">
    <location>
        <begin position="1"/>
        <end position="75"/>
    </location>
</feature>
<dbReference type="FunFam" id="3.40.50.1000:FF:000001">
    <property type="entry name" value="Phospholipid-transporting ATPase IC"/>
    <property type="match status" value="1"/>
</dbReference>
<evidence type="ECO:0000256" key="11">
    <source>
        <dbReference type="ARBA" id="ARBA00022840"/>
    </source>
</evidence>
<keyword evidence="6" id="KW-0597">Phosphoprotein</keyword>
<evidence type="ECO:0000256" key="6">
    <source>
        <dbReference type="ARBA" id="ARBA00022553"/>
    </source>
</evidence>
<dbReference type="Gene3D" id="3.40.50.1000">
    <property type="entry name" value="HAD superfamily/HAD-like"/>
    <property type="match status" value="1"/>
</dbReference>
<evidence type="ECO:0000256" key="9">
    <source>
        <dbReference type="ARBA" id="ARBA00022723"/>
    </source>
</evidence>
<evidence type="ECO:0000256" key="10">
    <source>
        <dbReference type="ARBA" id="ARBA00022741"/>
    </source>
</evidence>
<dbReference type="Gene3D" id="2.70.150.10">
    <property type="entry name" value="Calcium-transporting ATPase, cytoplasmic transduction domain A"/>
    <property type="match status" value="1"/>
</dbReference>
<dbReference type="Gene3D" id="1.20.1110.10">
    <property type="entry name" value="Calcium-transporting ATPase, transmembrane domain"/>
    <property type="match status" value="1"/>
</dbReference>
<dbReference type="AlphaFoldDB" id="A0A949K3H2"/>
<organism evidence="20 21">
    <name type="scientific">Diplocloster agilis</name>
    <dbReference type="NCBI Taxonomy" id="2850323"/>
    <lineage>
        <taxon>Bacteria</taxon>
        <taxon>Bacillati</taxon>
        <taxon>Bacillota</taxon>
        <taxon>Clostridia</taxon>
        <taxon>Lachnospirales</taxon>
        <taxon>Lachnospiraceae</taxon>
        <taxon>Diplocloster</taxon>
    </lineage>
</organism>
<dbReference type="PROSITE" id="PS00154">
    <property type="entry name" value="ATPASE_E1_E2"/>
    <property type="match status" value="1"/>
</dbReference>
<dbReference type="Pfam" id="PF00689">
    <property type="entry name" value="Cation_ATPase_C"/>
    <property type="match status" value="1"/>
</dbReference>
<feature type="transmembrane region" description="Helical" evidence="18">
    <location>
        <begin position="267"/>
        <end position="294"/>
    </location>
</feature>
<keyword evidence="11" id="KW-0067">ATP-binding</keyword>
<evidence type="ECO:0000313" key="20">
    <source>
        <dbReference type="EMBL" id="MBU9739436.1"/>
    </source>
</evidence>
<gene>
    <name evidence="20" type="ORF">KTH89_23145</name>
</gene>
<dbReference type="GO" id="GO:0140352">
    <property type="term" value="P:export from cell"/>
    <property type="evidence" value="ECO:0007669"/>
    <property type="project" value="UniProtKB-ARBA"/>
</dbReference>
<protein>
    <recommendedName>
        <fullName evidence="3">P-type Ca(2+) transporter</fullName>
        <ecNumber evidence="3">7.2.2.10</ecNumber>
    </recommendedName>
</protein>
<keyword evidence="21" id="KW-1185">Reference proteome</keyword>
<dbReference type="FunFam" id="2.70.150.10:FF:000016">
    <property type="entry name" value="Calcium-transporting P-type ATPase putative"/>
    <property type="match status" value="1"/>
</dbReference>
<dbReference type="GO" id="GO:0016887">
    <property type="term" value="F:ATP hydrolysis activity"/>
    <property type="evidence" value="ECO:0007669"/>
    <property type="project" value="InterPro"/>
</dbReference>
<evidence type="ECO:0000256" key="18">
    <source>
        <dbReference type="SAM" id="Phobius"/>
    </source>
</evidence>
<feature type="transmembrane region" description="Helical" evidence="18">
    <location>
        <begin position="698"/>
        <end position="721"/>
    </location>
</feature>
<dbReference type="FunFam" id="3.40.1110.10:FF:000053">
    <property type="entry name" value="Cation-transporting ATPase, E1-E2 family"/>
    <property type="match status" value="1"/>
</dbReference>
<dbReference type="SUPFAM" id="SSF56784">
    <property type="entry name" value="HAD-like"/>
    <property type="match status" value="1"/>
</dbReference>
<dbReference type="Pfam" id="PF13246">
    <property type="entry name" value="Cation_ATPase"/>
    <property type="match status" value="1"/>
</dbReference>
<keyword evidence="10" id="KW-0547">Nucleotide-binding</keyword>
<dbReference type="PRINTS" id="PR00119">
    <property type="entry name" value="CATATPASE"/>
</dbReference>
<evidence type="ECO:0000313" key="21">
    <source>
        <dbReference type="Proteomes" id="UP000712157"/>
    </source>
</evidence>
<dbReference type="Pfam" id="PF00690">
    <property type="entry name" value="Cation_ATPase_N"/>
    <property type="match status" value="1"/>
</dbReference>
<keyword evidence="15" id="KW-0406">Ion transport</keyword>
<dbReference type="InterPro" id="IPR023214">
    <property type="entry name" value="HAD_sf"/>
</dbReference>
<evidence type="ECO:0000256" key="16">
    <source>
        <dbReference type="ARBA" id="ARBA00023136"/>
    </source>
</evidence>
<dbReference type="InterPro" id="IPR023299">
    <property type="entry name" value="ATPase_P-typ_cyto_dom_N"/>
</dbReference>
<dbReference type="GO" id="GO:0005388">
    <property type="term" value="F:P-type calcium transporter activity"/>
    <property type="evidence" value="ECO:0007669"/>
    <property type="project" value="UniProtKB-EC"/>
</dbReference>
<dbReference type="InterPro" id="IPR059000">
    <property type="entry name" value="ATPase_P-type_domA"/>
</dbReference>
<dbReference type="NCBIfam" id="TIGR01494">
    <property type="entry name" value="ATPase_P-type"/>
    <property type="match status" value="3"/>
</dbReference>
<dbReference type="CDD" id="cd02089">
    <property type="entry name" value="P-type_ATPase_Ca_prok"/>
    <property type="match status" value="1"/>
</dbReference>
<dbReference type="InterPro" id="IPR023298">
    <property type="entry name" value="ATPase_P-typ_TM_dom_sf"/>
</dbReference>
<keyword evidence="8 18" id="KW-0812">Transmembrane</keyword>
<dbReference type="InterPro" id="IPR044492">
    <property type="entry name" value="P_typ_ATPase_HD_dom"/>
</dbReference>
<keyword evidence="13" id="KW-1278">Translocase</keyword>
<dbReference type="InterPro" id="IPR008250">
    <property type="entry name" value="ATPase_P-typ_transduc_dom_A_sf"/>
</dbReference>
<evidence type="ECO:0000256" key="3">
    <source>
        <dbReference type="ARBA" id="ARBA00012790"/>
    </source>
</evidence>
<proteinExistence type="inferred from homology"/>
<dbReference type="EC" id="7.2.2.10" evidence="3"/>
<keyword evidence="5" id="KW-1003">Cell membrane</keyword>
<keyword evidence="4" id="KW-0813">Transport</keyword>
<evidence type="ECO:0000256" key="13">
    <source>
        <dbReference type="ARBA" id="ARBA00022967"/>
    </source>
</evidence>
<reference evidence="20" key="1">
    <citation type="submission" date="2021-06" db="EMBL/GenBank/DDBJ databases">
        <title>Description of novel taxa of the family Lachnospiraceae.</title>
        <authorList>
            <person name="Chaplin A.V."/>
            <person name="Sokolova S.R."/>
            <person name="Pikina A.P."/>
            <person name="Korzhanova M."/>
            <person name="Belova V."/>
            <person name="Korostin D."/>
            <person name="Efimov B.A."/>
        </authorList>
    </citation>
    <scope>NUCLEOTIDE SEQUENCE</scope>
    <source>
        <strain evidence="20">ASD5720</strain>
    </source>
</reference>
<evidence type="ECO:0000256" key="8">
    <source>
        <dbReference type="ARBA" id="ARBA00022692"/>
    </source>
</evidence>
<evidence type="ECO:0000256" key="12">
    <source>
        <dbReference type="ARBA" id="ARBA00022842"/>
    </source>
</evidence>
<evidence type="ECO:0000256" key="2">
    <source>
        <dbReference type="ARBA" id="ARBA00005675"/>
    </source>
</evidence>
<dbReference type="SMART" id="SM00831">
    <property type="entry name" value="Cation_ATPase_N"/>
    <property type="match status" value="1"/>
</dbReference>
<dbReference type="FunFam" id="3.40.50.1000:FF:000028">
    <property type="entry name" value="Calcium-transporting P-type ATPase, putative"/>
    <property type="match status" value="1"/>
</dbReference>
<comment type="caution">
    <text evidence="20">The sequence shown here is derived from an EMBL/GenBank/DDBJ whole genome shotgun (WGS) entry which is preliminary data.</text>
</comment>
<feature type="transmembrane region" description="Helical" evidence="18">
    <location>
        <begin position="742"/>
        <end position="764"/>
    </location>
</feature>
<dbReference type="EMBL" id="JAHQCW010000060">
    <property type="protein sequence ID" value="MBU9739436.1"/>
    <property type="molecule type" value="Genomic_DNA"/>
</dbReference>
<dbReference type="PRINTS" id="PR00120">
    <property type="entry name" value="HATPASE"/>
</dbReference>
<dbReference type="RefSeq" id="WP_238723268.1">
    <property type="nucleotide sequence ID" value="NZ_JAHQCW010000060.1"/>
</dbReference>
<name>A0A949K3H2_9FIRM</name>
<evidence type="ECO:0000256" key="5">
    <source>
        <dbReference type="ARBA" id="ARBA00022475"/>
    </source>
</evidence>
<feature type="transmembrane region" description="Helical" evidence="18">
    <location>
        <begin position="47"/>
        <end position="73"/>
    </location>
</feature>
<feature type="transmembrane region" description="Helical" evidence="18">
    <location>
        <begin position="824"/>
        <end position="847"/>
    </location>
</feature>
<keyword evidence="14 18" id="KW-1133">Transmembrane helix</keyword>
<dbReference type="InterPro" id="IPR001757">
    <property type="entry name" value="P_typ_ATPase"/>
</dbReference>
<evidence type="ECO:0000256" key="1">
    <source>
        <dbReference type="ARBA" id="ARBA00004651"/>
    </source>
</evidence>
<feature type="transmembrane region" description="Helical" evidence="18">
    <location>
        <begin position="243"/>
        <end position="261"/>
    </location>
</feature>
<dbReference type="InterPro" id="IPR036412">
    <property type="entry name" value="HAD-like_sf"/>
</dbReference>
<keyword evidence="7" id="KW-0106">Calcium</keyword>
<keyword evidence="16 18" id="KW-0472">Membrane</keyword>
<dbReference type="SUPFAM" id="SSF81653">
    <property type="entry name" value="Calcium ATPase, transduction domain A"/>
    <property type="match status" value="1"/>
</dbReference>
<keyword evidence="9" id="KW-0479">Metal-binding</keyword>
<comment type="similarity">
    <text evidence="2">Belongs to the cation transport ATPase (P-type) (TC 3.A.3) family. Type IIA subfamily.</text>
</comment>
<dbReference type="Proteomes" id="UP000712157">
    <property type="component" value="Unassembled WGS sequence"/>
</dbReference>
<comment type="catalytic activity">
    <reaction evidence="17">
        <text>Ca(2+)(in) + ATP + H2O = Ca(2+)(out) + ADP + phosphate + H(+)</text>
        <dbReference type="Rhea" id="RHEA:18105"/>
        <dbReference type="ChEBI" id="CHEBI:15377"/>
        <dbReference type="ChEBI" id="CHEBI:15378"/>
        <dbReference type="ChEBI" id="CHEBI:29108"/>
        <dbReference type="ChEBI" id="CHEBI:30616"/>
        <dbReference type="ChEBI" id="CHEBI:43474"/>
        <dbReference type="ChEBI" id="CHEBI:456216"/>
        <dbReference type="EC" id="7.2.2.10"/>
    </reaction>
</comment>
<sequence>MFHNKPLAQILEQFQADPGRGLTSAEAAGRREKYGPNKLKEGKKKSLLQLFAAQLNDPLIYILLIAAVISGFMGEINDTVIISLVVILNAVIGVSQEAKAEKSMEALQKLSAPRAYVVRDGEIKEMASEEIVPGDIVVLDAGRYIPCDIRLIETANLQVEESALTGESVPVNKDAGLTLDAENIPLGDMKNMAFSSTLITNGRGTGVAVATGMDTQIGHIANMLGEADEKTPLQKKLAEIGKLLGIVALIVCVAMFGIAMLQKRDLFQMFMTAISLAVAAIPEGMPAIVSIVLAMGVQRMVKKNAIIRKLPSVETLGAVNFICSDKTGTLTQNRMTVMKCFVNRKIIEEPQMSSDDPVQRLLIENLVLCSDATSGPEGSTGDPTEVALIDLGNKHGIRKEDWNEKHQRVNEAPFDSDRKLMSTVNVYGDQYYVMTKGATDQLLKKSESALIDGRTVPMTEALAAEFMAAADAFSDQALRVLGAAYKETDQEELTQEEMESGLIFIGLAAMIDPPRMEVKDSIATCCNSGISTVMITGDHQKTAFAIAKELGIAHTQEQVMPGVELDQYTDEELIERVKNVRVFARVSPEHKVRIVKAFKGSGNIVSMTGDGVNDAPSLKAADIGVAMGITGTDVAKGASDIILTDDNFSTIVTAVEEGRNIYANIKKSIIFLLSCNIGEIIALFLATLMAWMTPLQSIHLLWVNLITDTLPALSLGVDPGDADIMKVKPRDPKESLFHGRKAFLILNGALIGLMTLTAFAIGAMRYSGEWSLHVLHIGNLSGDTLTHAQTMAFVVLAVSQLFHSLNLRSETKSIFQVGLFSNKYLTGSIVLGILIQFVVISVPPLAAAFDVFHLTHIDWIFVLGLSLVPVIVNEIVKIFLRMKNRKS</sequence>
<dbReference type="PANTHER" id="PTHR42861">
    <property type="entry name" value="CALCIUM-TRANSPORTING ATPASE"/>
    <property type="match status" value="1"/>
</dbReference>
<dbReference type="SFLD" id="SFLDG00002">
    <property type="entry name" value="C1.7:_P-type_atpase_like"/>
    <property type="match status" value="1"/>
</dbReference>
<evidence type="ECO:0000256" key="4">
    <source>
        <dbReference type="ARBA" id="ARBA00022448"/>
    </source>
</evidence>
<feature type="transmembrane region" description="Helical" evidence="18">
    <location>
        <begin position="79"/>
        <end position="95"/>
    </location>
</feature>